<dbReference type="HOGENOM" id="CLU_1190093_0_0_1"/>
<sequence length="233" mass="26369">MFHHLTMRPIELLFVPVTPSVWPARKFTDILFAYSEIAVQERGVDILEGAGGASVSFCDHPTRASASKSVKSNLPSSTLLPVITKCNTPPSLLSTKLTRAHLLCCWPSQLKRAQHPRLKFLICTCTCHVTCSMSNTRTVTFAIFIGISEALPYYLWYRQKCFTAKIEPLRENSGDRNFKALERLSLFSQDYDVNEERGGWLCVHRALPSPSFHNELPRWSWDRDSPSLPGLLD</sequence>
<reference evidence="1 2" key="1">
    <citation type="journal article" date="2008" name="Nature">
        <title>The genome of Laccaria bicolor provides insights into mycorrhizal symbiosis.</title>
        <authorList>
            <person name="Martin F."/>
            <person name="Aerts A."/>
            <person name="Ahren D."/>
            <person name="Brun A."/>
            <person name="Danchin E.G.J."/>
            <person name="Duchaussoy F."/>
            <person name="Gibon J."/>
            <person name="Kohler A."/>
            <person name="Lindquist E."/>
            <person name="Pereda V."/>
            <person name="Salamov A."/>
            <person name="Shapiro H.J."/>
            <person name="Wuyts J."/>
            <person name="Blaudez D."/>
            <person name="Buee M."/>
            <person name="Brokstein P."/>
            <person name="Canbaeck B."/>
            <person name="Cohen D."/>
            <person name="Courty P.E."/>
            <person name="Coutinho P.M."/>
            <person name="Delaruelle C."/>
            <person name="Detter J.C."/>
            <person name="Deveau A."/>
            <person name="DiFazio S."/>
            <person name="Duplessis S."/>
            <person name="Fraissinet-Tachet L."/>
            <person name="Lucic E."/>
            <person name="Frey-Klett P."/>
            <person name="Fourrey C."/>
            <person name="Feussner I."/>
            <person name="Gay G."/>
            <person name="Grimwood J."/>
            <person name="Hoegger P.J."/>
            <person name="Jain P."/>
            <person name="Kilaru S."/>
            <person name="Labbe J."/>
            <person name="Lin Y.C."/>
            <person name="Legue V."/>
            <person name="Le Tacon F."/>
            <person name="Marmeisse R."/>
            <person name="Melayah D."/>
            <person name="Montanini B."/>
            <person name="Muratet M."/>
            <person name="Nehls U."/>
            <person name="Niculita-Hirzel H."/>
            <person name="Oudot-Le Secq M.P."/>
            <person name="Peter M."/>
            <person name="Quesneville H."/>
            <person name="Rajashekar B."/>
            <person name="Reich M."/>
            <person name="Rouhier N."/>
            <person name="Schmutz J."/>
            <person name="Yin T."/>
            <person name="Chalot M."/>
            <person name="Henrissat B."/>
            <person name="Kuees U."/>
            <person name="Lucas S."/>
            <person name="Van de Peer Y."/>
            <person name="Podila G.K."/>
            <person name="Polle A."/>
            <person name="Pukkila P.J."/>
            <person name="Richardson P.M."/>
            <person name="Rouze P."/>
            <person name="Sanders I.R."/>
            <person name="Stajich J.E."/>
            <person name="Tunlid A."/>
            <person name="Tuskan G."/>
            <person name="Grigoriev I.V."/>
        </authorList>
    </citation>
    <scope>NUCLEOTIDE SEQUENCE [LARGE SCALE GENOMIC DNA]</scope>
    <source>
        <strain evidence="2">S238N-H82 / ATCC MYA-4686</strain>
    </source>
</reference>
<evidence type="ECO:0000313" key="1">
    <source>
        <dbReference type="EMBL" id="EDR04091.1"/>
    </source>
</evidence>
<accession>B0DN70</accession>
<dbReference type="GeneID" id="6080902"/>
<dbReference type="KEGG" id="lbc:LACBIDRAFT_330925"/>
<evidence type="ECO:0000313" key="2">
    <source>
        <dbReference type="Proteomes" id="UP000001194"/>
    </source>
</evidence>
<dbReference type="InParanoid" id="B0DN70"/>
<keyword evidence="2" id="KW-1185">Reference proteome</keyword>
<name>B0DN70_LACBS</name>
<dbReference type="AlphaFoldDB" id="B0DN70"/>
<organism evidence="2">
    <name type="scientific">Laccaria bicolor (strain S238N-H82 / ATCC MYA-4686)</name>
    <name type="common">Bicoloured deceiver</name>
    <name type="synonym">Laccaria laccata var. bicolor</name>
    <dbReference type="NCBI Taxonomy" id="486041"/>
    <lineage>
        <taxon>Eukaryota</taxon>
        <taxon>Fungi</taxon>
        <taxon>Dikarya</taxon>
        <taxon>Basidiomycota</taxon>
        <taxon>Agaricomycotina</taxon>
        <taxon>Agaricomycetes</taxon>
        <taxon>Agaricomycetidae</taxon>
        <taxon>Agaricales</taxon>
        <taxon>Agaricineae</taxon>
        <taxon>Hydnangiaceae</taxon>
        <taxon>Laccaria</taxon>
    </lineage>
</organism>
<dbReference type="EMBL" id="DS547120">
    <property type="protein sequence ID" value="EDR04091.1"/>
    <property type="molecule type" value="Genomic_DNA"/>
</dbReference>
<gene>
    <name evidence="1" type="ORF">LACBIDRAFT_330925</name>
</gene>
<dbReference type="Proteomes" id="UP000001194">
    <property type="component" value="Unassembled WGS sequence"/>
</dbReference>
<proteinExistence type="predicted"/>
<dbReference type="RefSeq" id="XP_001885346.1">
    <property type="nucleotide sequence ID" value="XM_001885311.1"/>
</dbReference>
<protein>
    <submittedName>
        <fullName evidence="1">Predicted protein</fullName>
    </submittedName>
</protein>